<feature type="domain" description="Gamma tubulin complex component C-terminal" evidence="6">
    <location>
        <begin position="479"/>
        <end position="754"/>
    </location>
</feature>
<evidence type="ECO:0000259" key="7">
    <source>
        <dbReference type="Pfam" id="PF17681"/>
    </source>
</evidence>
<keyword evidence="2 5" id="KW-0963">Cytoplasm</keyword>
<dbReference type="InterPro" id="IPR040457">
    <property type="entry name" value="GCP_C"/>
</dbReference>
<dbReference type="Pfam" id="PF17681">
    <property type="entry name" value="GCP_N_terminal"/>
    <property type="match status" value="1"/>
</dbReference>
<dbReference type="AlphaFoldDB" id="A0AAW2YSY6"/>
<evidence type="ECO:0000256" key="3">
    <source>
        <dbReference type="ARBA" id="ARBA00022701"/>
    </source>
</evidence>
<accession>A0AAW2YSY6</accession>
<sequence length="756" mass="87331">MFAAFDHNNLFSHYANHLEAKNTLAAQSVWKSKLTTEHQLAREVLNMLRGVPGEVFFMNQNGMFERQFLVALSQLSPSASNNSLDEFIQMSNRLRLIDQSNKTGFESPSSVYQAFHSSLSNIINHYRNKLVEFEKAHLNSKSKPLTLLRIRIKMREVGRLVNIVEAVLDKKSNFEKKSENWADRVTNLLTTLYIGLQTSQSLSKNHIEHQVLWDLFLDSMTPYLTMIESWTFDGELTDQCEEFFLTKTTSHSLESQEYWTKAYQLSKLTPPFLDSIKHQFVVIGKSINLIRHIERNNHVEDEELSEVEVIRPSLTEAFLEPDLVINLFEENQFIPIGSIKYNSPRRFKLNGSHSPSSSLKLSPTHSTSSSFINISPTNSNITIAVNPKIIDRNMSVMHQFDDDHHRLNDELYNLFFSFQGNIVSQIKTSVPLKQRPIVPPPTKMPIQHYMHVRLTKHIINQYERVGTFLVQLIMPNLINDICLCRSLYLGQSGDVMDMFCARAFNDQLGADRAEWNSMLQDILRTAIENNRHVELVNPNQSDQIYKCDPFKNAFERMSISIVANNNSSQMIDSIVLNCNVEWPMNLILHSDAMNTYNQVLRYNMRIKKARNALQDLMTNAIPHDLSLLCFELYHFVINVQKYAIDGVLEEVWAEFVDRLFLVGDFDELKLAHDSYLNKIKVQCLFSKATFVKSRIIEILDMCCCIEPDCNVEDVQISFRASVRLLLSLIKSKLNQGMHIHLDGLAIRLNYNHFYDD</sequence>
<dbReference type="GO" id="GO:0000278">
    <property type="term" value="P:mitotic cell cycle"/>
    <property type="evidence" value="ECO:0007669"/>
    <property type="project" value="TreeGrafter"/>
</dbReference>
<evidence type="ECO:0000313" key="8">
    <source>
        <dbReference type="EMBL" id="KAL0480252.1"/>
    </source>
</evidence>
<evidence type="ECO:0000259" key="6">
    <source>
        <dbReference type="Pfam" id="PF04130"/>
    </source>
</evidence>
<dbReference type="GO" id="GO:0000930">
    <property type="term" value="C:gamma-tubulin complex"/>
    <property type="evidence" value="ECO:0007669"/>
    <property type="project" value="TreeGrafter"/>
</dbReference>
<dbReference type="InterPro" id="IPR042241">
    <property type="entry name" value="GCP_C_sf"/>
</dbReference>
<keyword evidence="4 5" id="KW-0206">Cytoskeleton</keyword>
<evidence type="ECO:0000256" key="2">
    <source>
        <dbReference type="ARBA" id="ARBA00022490"/>
    </source>
</evidence>
<dbReference type="InterPro" id="IPR041470">
    <property type="entry name" value="GCP_N"/>
</dbReference>
<dbReference type="Pfam" id="PF04130">
    <property type="entry name" value="GCP_C_terminal"/>
    <property type="match status" value="1"/>
</dbReference>
<dbReference type="PANTHER" id="PTHR19302">
    <property type="entry name" value="GAMMA TUBULIN COMPLEX PROTEIN"/>
    <property type="match status" value="1"/>
</dbReference>
<organism evidence="8 9">
    <name type="scientific">Acrasis kona</name>
    <dbReference type="NCBI Taxonomy" id="1008807"/>
    <lineage>
        <taxon>Eukaryota</taxon>
        <taxon>Discoba</taxon>
        <taxon>Heterolobosea</taxon>
        <taxon>Tetramitia</taxon>
        <taxon>Eutetramitia</taxon>
        <taxon>Acrasidae</taxon>
        <taxon>Acrasis</taxon>
    </lineage>
</organism>
<dbReference type="GO" id="GO:0043015">
    <property type="term" value="F:gamma-tubulin binding"/>
    <property type="evidence" value="ECO:0007669"/>
    <property type="project" value="InterPro"/>
</dbReference>
<gene>
    <name evidence="8" type="ORF">AKO1_007162</name>
</gene>
<protein>
    <recommendedName>
        <fullName evidence="5">Spindle pole body component</fullName>
    </recommendedName>
</protein>
<name>A0AAW2YSY6_9EUKA</name>
<keyword evidence="3 5" id="KW-0493">Microtubule</keyword>
<evidence type="ECO:0000256" key="5">
    <source>
        <dbReference type="RuleBase" id="RU363050"/>
    </source>
</evidence>
<comment type="caution">
    <text evidence="8">The sequence shown here is derived from an EMBL/GenBank/DDBJ whole genome shotgun (WGS) entry which is preliminary data.</text>
</comment>
<keyword evidence="9" id="KW-1185">Reference proteome</keyword>
<dbReference type="GO" id="GO:0031122">
    <property type="term" value="P:cytoplasmic microtubule organization"/>
    <property type="evidence" value="ECO:0007669"/>
    <property type="project" value="TreeGrafter"/>
</dbReference>
<dbReference type="GO" id="GO:0005874">
    <property type="term" value="C:microtubule"/>
    <property type="evidence" value="ECO:0007669"/>
    <property type="project" value="UniProtKB-KW"/>
</dbReference>
<dbReference type="Gene3D" id="1.20.120.1900">
    <property type="entry name" value="Gamma-tubulin complex, C-terminal domain"/>
    <property type="match status" value="1"/>
</dbReference>
<dbReference type="EMBL" id="JAOPGA020000647">
    <property type="protein sequence ID" value="KAL0480252.1"/>
    <property type="molecule type" value="Genomic_DNA"/>
</dbReference>
<comment type="subcellular location">
    <subcellularLocation>
        <location evidence="5">Cytoplasm</location>
        <location evidence="5">Cytoskeleton</location>
        <location evidence="5">Microtubule organizing center</location>
    </subcellularLocation>
</comment>
<dbReference type="PANTHER" id="PTHR19302:SF33">
    <property type="entry name" value="GAMMA-TUBULIN COMPLEX COMPONENT 5"/>
    <property type="match status" value="1"/>
</dbReference>
<proteinExistence type="inferred from homology"/>
<dbReference type="Proteomes" id="UP001431209">
    <property type="component" value="Unassembled WGS sequence"/>
</dbReference>
<reference evidence="8 9" key="1">
    <citation type="submission" date="2024-03" db="EMBL/GenBank/DDBJ databases">
        <title>The Acrasis kona genome and developmental transcriptomes reveal deep origins of eukaryotic multicellular pathways.</title>
        <authorList>
            <person name="Sheikh S."/>
            <person name="Fu C.-J."/>
            <person name="Brown M.W."/>
            <person name="Baldauf S.L."/>
        </authorList>
    </citation>
    <scope>NUCLEOTIDE SEQUENCE [LARGE SCALE GENOMIC DNA]</scope>
    <source>
        <strain evidence="8 9">ATCC MYA-3509</strain>
    </source>
</reference>
<dbReference type="GO" id="GO:0051225">
    <property type="term" value="P:spindle assembly"/>
    <property type="evidence" value="ECO:0007669"/>
    <property type="project" value="TreeGrafter"/>
</dbReference>
<evidence type="ECO:0000256" key="1">
    <source>
        <dbReference type="ARBA" id="ARBA00010337"/>
    </source>
</evidence>
<dbReference type="GO" id="GO:0051011">
    <property type="term" value="F:microtubule minus-end binding"/>
    <property type="evidence" value="ECO:0007669"/>
    <property type="project" value="TreeGrafter"/>
</dbReference>
<evidence type="ECO:0000256" key="4">
    <source>
        <dbReference type="ARBA" id="ARBA00023212"/>
    </source>
</evidence>
<evidence type="ECO:0000313" key="9">
    <source>
        <dbReference type="Proteomes" id="UP001431209"/>
    </source>
</evidence>
<dbReference type="GO" id="GO:0007020">
    <property type="term" value="P:microtubule nucleation"/>
    <property type="evidence" value="ECO:0007669"/>
    <property type="project" value="InterPro"/>
</dbReference>
<dbReference type="InterPro" id="IPR007259">
    <property type="entry name" value="GCP"/>
</dbReference>
<feature type="domain" description="Gamma tubulin complex component protein N-terminal" evidence="7">
    <location>
        <begin position="42"/>
        <end position="306"/>
    </location>
</feature>
<dbReference type="GO" id="GO:0000922">
    <property type="term" value="C:spindle pole"/>
    <property type="evidence" value="ECO:0007669"/>
    <property type="project" value="InterPro"/>
</dbReference>
<comment type="similarity">
    <text evidence="1 5">Belongs to the TUBGCP family.</text>
</comment>
<dbReference type="GO" id="GO:0051321">
    <property type="term" value="P:meiotic cell cycle"/>
    <property type="evidence" value="ECO:0007669"/>
    <property type="project" value="TreeGrafter"/>
</dbReference>